<organism evidence="1 2">
    <name type="scientific">Enterocloster bolteae (strain ATCC BAA-613 / DSM 15670 / CCUG 46953 / JCM 12243 / WAL 16351)</name>
    <name type="common">Clostridium bolteae</name>
    <dbReference type="NCBI Taxonomy" id="411902"/>
    <lineage>
        <taxon>Bacteria</taxon>
        <taxon>Bacillati</taxon>
        <taxon>Bacillota</taxon>
        <taxon>Clostridia</taxon>
        <taxon>Lachnospirales</taxon>
        <taxon>Lachnospiraceae</taxon>
        <taxon>Enterocloster</taxon>
    </lineage>
</organism>
<protein>
    <submittedName>
        <fullName evidence="1">Uncharacterized protein</fullName>
    </submittedName>
</protein>
<dbReference type="PaxDb" id="411902-CLOBOL_04306"/>
<dbReference type="Proteomes" id="UP000005396">
    <property type="component" value="Unassembled WGS sequence"/>
</dbReference>
<dbReference type="AlphaFoldDB" id="A8RVK7"/>
<reference evidence="1 2" key="1">
    <citation type="submission" date="2007-08" db="EMBL/GenBank/DDBJ databases">
        <authorList>
            <person name="Fulton L."/>
            <person name="Clifton S."/>
            <person name="Fulton B."/>
            <person name="Xu J."/>
            <person name="Minx P."/>
            <person name="Pepin K.H."/>
            <person name="Johnson M."/>
            <person name="Thiruvilangam P."/>
            <person name="Bhonagiri V."/>
            <person name="Nash W.E."/>
            <person name="Mardis E.R."/>
            <person name="Wilson R.K."/>
        </authorList>
    </citation>
    <scope>NUCLEOTIDE SEQUENCE [LARGE SCALE GENOMIC DNA]</scope>
    <source>
        <strain evidence="2">ATCC BAA-613 / DSM 15670 / CCUG 46953 / JCM 12243 / WAL 16351</strain>
    </source>
</reference>
<evidence type="ECO:0000313" key="1">
    <source>
        <dbReference type="EMBL" id="EDP15385.1"/>
    </source>
</evidence>
<dbReference type="HOGENOM" id="CLU_2732844_0_0_9"/>
<dbReference type="RefSeq" id="WP_007037436.1">
    <property type="nucleotide sequence ID" value="NZ_DS480691.1"/>
</dbReference>
<name>A8RVK7_ENTBW</name>
<comment type="caution">
    <text evidence="1">The sequence shown here is derived from an EMBL/GenBank/DDBJ whole genome shotgun (WGS) entry which is preliminary data.</text>
</comment>
<reference evidence="1 2" key="2">
    <citation type="submission" date="2007-09" db="EMBL/GenBank/DDBJ databases">
        <title>Draft genome sequence of Clostridium bolteae (ATCC BAA-613).</title>
        <authorList>
            <person name="Sudarsanam P."/>
            <person name="Ley R."/>
            <person name="Guruge J."/>
            <person name="Turnbaugh P.J."/>
            <person name="Mahowald M."/>
            <person name="Liep D."/>
            <person name="Gordon J."/>
        </authorList>
    </citation>
    <scope>NUCLEOTIDE SEQUENCE [LARGE SCALE GENOMIC DNA]</scope>
    <source>
        <strain evidence="2">ATCC BAA-613 / DSM 15670 / CCUG 46953 / JCM 12243 / WAL 16351</strain>
    </source>
</reference>
<sequence length="71" mass="8044">MGWYIATPSRRLPASTCRRQLDTDTGGNESFRPCWWCVVFHDALSENKGALFRGTPFRKDKVIYGDLSFGG</sequence>
<gene>
    <name evidence="1" type="ORF">CLOBOL_04306</name>
</gene>
<proteinExistence type="predicted"/>
<dbReference type="EMBL" id="ABCC02000034">
    <property type="protein sequence ID" value="EDP15385.1"/>
    <property type="molecule type" value="Genomic_DNA"/>
</dbReference>
<accession>A8RVK7</accession>
<evidence type="ECO:0000313" key="2">
    <source>
        <dbReference type="Proteomes" id="UP000005396"/>
    </source>
</evidence>